<accession>A0A916X3H9</accession>
<proteinExistence type="predicted"/>
<keyword evidence="2" id="KW-0732">Signal</keyword>
<keyword evidence="4" id="KW-0456">Lyase</keyword>
<comment type="caution">
    <text evidence="7">The sequence shown here is derived from an EMBL/GenBank/DDBJ whole genome shotgun (WGS) entry which is preliminary data.</text>
</comment>
<evidence type="ECO:0000259" key="5">
    <source>
        <dbReference type="Pfam" id="PF07940"/>
    </source>
</evidence>
<dbReference type="Gene3D" id="1.50.10.100">
    <property type="entry name" value="Chondroitin AC/alginate lyase"/>
    <property type="match status" value="1"/>
</dbReference>
<dbReference type="PANTHER" id="PTHR39210:SF1">
    <property type="entry name" value="HEPARIN-SULFATE LYASE"/>
    <property type="match status" value="1"/>
</dbReference>
<dbReference type="InterPro" id="IPR012480">
    <property type="entry name" value="Hepar_II_III_C"/>
</dbReference>
<evidence type="ECO:0000259" key="6">
    <source>
        <dbReference type="Pfam" id="PF16889"/>
    </source>
</evidence>
<evidence type="ECO:0000256" key="4">
    <source>
        <dbReference type="ARBA" id="ARBA00023239"/>
    </source>
</evidence>
<dbReference type="EMBL" id="BMHK01000004">
    <property type="protein sequence ID" value="GGB91836.1"/>
    <property type="molecule type" value="Genomic_DNA"/>
</dbReference>
<evidence type="ECO:0000256" key="3">
    <source>
        <dbReference type="ARBA" id="ARBA00022764"/>
    </source>
</evidence>
<feature type="domain" description="Heparinase II/III-like C-terminal" evidence="5">
    <location>
        <begin position="309"/>
        <end position="533"/>
    </location>
</feature>
<dbReference type="GO" id="GO:0042597">
    <property type="term" value="C:periplasmic space"/>
    <property type="evidence" value="ECO:0007669"/>
    <property type="project" value="UniProtKB-SubCell"/>
</dbReference>
<dbReference type="PANTHER" id="PTHR39210">
    <property type="entry name" value="HEPARIN-SULFATE LYASE"/>
    <property type="match status" value="1"/>
</dbReference>
<dbReference type="Gene3D" id="2.70.98.70">
    <property type="match status" value="1"/>
</dbReference>
<dbReference type="Pfam" id="PF16889">
    <property type="entry name" value="Hepar_II_III_N"/>
    <property type="match status" value="1"/>
</dbReference>
<dbReference type="InterPro" id="IPR031680">
    <property type="entry name" value="Hepar_II_III_N"/>
</dbReference>
<dbReference type="GO" id="GO:0016829">
    <property type="term" value="F:lyase activity"/>
    <property type="evidence" value="ECO:0007669"/>
    <property type="project" value="UniProtKB-KW"/>
</dbReference>
<name>A0A916X3H9_9SPHN</name>
<dbReference type="InterPro" id="IPR008929">
    <property type="entry name" value="Chondroitin_lyas"/>
</dbReference>
<gene>
    <name evidence="7" type="ORF">GCM10011494_07750</name>
</gene>
<dbReference type="SUPFAM" id="SSF48230">
    <property type="entry name" value="Chondroitin AC/alginate lyase"/>
    <property type="match status" value="1"/>
</dbReference>
<dbReference type="Pfam" id="PF07940">
    <property type="entry name" value="Hepar_II_III_C"/>
    <property type="match status" value="1"/>
</dbReference>
<evidence type="ECO:0000256" key="2">
    <source>
        <dbReference type="ARBA" id="ARBA00022729"/>
    </source>
</evidence>
<protein>
    <submittedName>
        <fullName evidence="7">Heparinase II/III family protein</fullName>
    </submittedName>
</protein>
<dbReference type="AlphaFoldDB" id="A0A916X3H9"/>
<evidence type="ECO:0000313" key="8">
    <source>
        <dbReference type="Proteomes" id="UP000608154"/>
    </source>
</evidence>
<organism evidence="7 8">
    <name type="scientific">Novosphingobium endophyticum</name>
    <dbReference type="NCBI Taxonomy" id="1955250"/>
    <lineage>
        <taxon>Bacteria</taxon>
        <taxon>Pseudomonadati</taxon>
        <taxon>Pseudomonadota</taxon>
        <taxon>Alphaproteobacteria</taxon>
        <taxon>Sphingomonadales</taxon>
        <taxon>Sphingomonadaceae</taxon>
        <taxon>Novosphingobium</taxon>
    </lineage>
</organism>
<evidence type="ECO:0000313" key="7">
    <source>
        <dbReference type="EMBL" id="GGB91836.1"/>
    </source>
</evidence>
<keyword evidence="3" id="KW-0574">Periplasm</keyword>
<keyword evidence="8" id="KW-1185">Reference proteome</keyword>
<dbReference type="Proteomes" id="UP000608154">
    <property type="component" value="Unassembled WGS sequence"/>
</dbReference>
<reference evidence="7" key="2">
    <citation type="submission" date="2020-09" db="EMBL/GenBank/DDBJ databases">
        <authorList>
            <person name="Sun Q."/>
            <person name="Zhou Y."/>
        </authorList>
    </citation>
    <scope>NUCLEOTIDE SEQUENCE</scope>
    <source>
        <strain evidence="7">CGMCC 1.15095</strain>
    </source>
</reference>
<evidence type="ECO:0000256" key="1">
    <source>
        <dbReference type="ARBA" id="ARBA00004418"/>
    </source>
</evidence>
<sequence length="544" mass="60792">MQRFWETVRHLKAEQILYRAWFRLYHPAPDVRAAPHIRNLAASWVKPARRTASLIGPTSFLFLNSARDLADIGWDGEELPKLWRYNQHYFDDLNAIGADARRVWHCALIERWIAENPPASGTGWEPYPTSLRIVNWVKWALAGNETPVMFRQSLAIQARWLSRRLERHLLGNHLFANAKALIFAGTLLGGDEGDAWHSTGTRILRRELPRQILSDGGHFELSPMYHALALEDVLDLINILRIGNRSHALLKACEERVTLMQAWLSTMSHPDGEISFFNDAAIGVAPASNELSDYAERLGFTTATATDPTVWLECSGYARVAVGDAVLLADLAQVGPSYLPGHAHADTLSFEFSLGLERVLVNGGTSLYGLGDERLRQRGTAAHNCVAVEGCNSSDVWSGFRVGQRARPLSPQVLTRGEGVILRAGHDGYRSLPGSPEHWRLWSFDGRSLIIEDTVTNPSLYAEAYFHLHPDVTVETTGKGYGMLILASGRQLTWRTSNEDCRLETGSWHPEFGVTRTARSIILPLREGRSAFEIHLDYDCSPST</sequence>
<comment type="subcellular location">
    <subcellularLocation>
        <location evidence="1">Periplasm</location>
    </subcellularLocation>
</comment>
<reference evidence="7" key="1">
    <citation type="journal article" date="2014" name="Int. J. Syst. Evol. Microbiol.">
        <title>Complete genome sequence of Corynebacterium casei LMG S-19264T (=DSM 44701T), isolated from a smear-ripened cheese.</title>
        <authorList>
            <consortium name="US DOE Joint Genome Institute (JGI-PGF)"/>
            <person name="Walter F."/>
            <person name="Albersmeier A."/>
            <person name="Kalinowski J."/>
            <person name="Ruckert C."/>
        </authorList>
    </citation>
    <scope>NUCLEOTIDE SEQUENCE</scope>
    <source>
        <strain evidence="7">CGMCC 1.15095</strain>
    </source>
</reference>
<feature type="domain" description="Heparin-sulfate lyase N-terminal" evidence="6">
    <location>
        <begin position="148"/>
        <end position="283"/>
    </location>
</feature>